<accession>A0A917MW65</accession>
<dbReference type="Gene3D" id="3.40.50.720">
    <property type="entry name" value="NAD(P)-binding Rossmann-like Domain"/>
    <property type="match status" value="1"/>
</dbReference>
<comment type="caution">
    <text evidence="4">The sequence shown here is derived from an EMBL/GenBank/DDBJ whole genome shotgun (WGS) entry which is preliminary data.</text>
</comment>
<evidence type="ECO:0000259" key="3">
    <source>
        <dbReference type="Pfam" id="PF08338"/>
    </source>
</evidence>
<feature type="domain" description="DUF1731" evidence="3">
    <location>
        <begin position="255"/>
        <end position="303"/>
    </location>
</feature>
<name>A0A917MW65_9BACT</name>
<reference evidence="4" key="1">
    <citation type="journal article" date="2014" name="Int. J. Syst. Evol. Microbiol.">
        <title>Complete genome sequence of Corynebacterium casei LMG S-19264T (=DSM 44701T), isolated from a smear-ripened cheese.</title>
        <authorList>
            <consortium name="US DOE Joint Genome Institute (JGI-PGF)"/>
            <person name="Walter F."/>
            <person name="Albersmeier A."/>
            <person name="Kalinowski J."/>
            <person name="Ruckert C."/>
        </authorList>
    </citation>
    <scope>NUCLEOTIDE SEQUENCE</scope>
    <source>
        <strain evidence="4">CGMCC 1.15290</strain>
    </source>
</reference>
<evidence type="ECO:0000259" key="2">
    <source>
        <dbReference type="Pfam" id="PF01370"/>
    </source>
</evidence>
<dbReference type="InterPro" id="IPR013549">
    <property type="entry name" value="DUF1731"/>
</dbReference>
<sequence length="308" mass="34129">MLHRKIVLAGGNGYLGGVLAHYYSTRAEKVIILSRKAAPPQGNIHTVAWDGCNGGEWQEALEKADLLINLCGKNVNCRYNPRNREEILQSRIIPTRALSKAALACKQPPQLWINVTSATIYRHAEDRPQDEYTGEEGYGFSVDICKAWEQAFFETPLPATRRVALRMGIVLGRNGGVFPRLLNLVKAGMGGRQGNGAQYVSWVHEQDVAACTEWLLQRSDMEGVINCTAPEPVANHTLMETFRTAWGTPLGLPAPLWLLQCGAWLIGTETELIVKSRWVTPARLLAAGFSFRFRVAAHAINDILSIRL</sequence>
<protein>
    <submittedName>
        <fullName evidence="4">NAD-dependent epimerase</fullName>
    </submittedName>
</protein>
<organism evidence="4 5">
    <name type="scientific">Filimonas zeae</name>
    <dbReference type="NCBI Taxonomy" id="1737353"/>
    <lineage>
        <taxon>Bacteria</taxon>
        <taxon>Pseudomonadati</taxon>
        <taxon>Bacteroidota</taxon>
        <taxon>Chitinophagia</taxon>
        <taxon>Chitinophagales</taxon>
        <taxon>Chitinophagaceae</taxon>
        <taxon>Filimonas</taxon>
    </lineage>
</organism>
<dbReference type="Pfam" id="PF08338">
    <property type="entry name" value="DUF1731"/>
    <property type="match status" value="1"/>
</dbReference>
<evidence type="ECO:0000256" key="1">
    <source>
        <dbReference type="ARBA" id="ARBA00009353"/>
    </source>
</evidence>
<dbReference type="InterPro" id="IPR036291">
    <property type="entry name" value="NAD(P)-bd_dom_sf"/>
</dbReference>
<dbReference type="InterPro" id="IPR001509">
    <property type="entry name" value="Epimerase_deHydtase"/>
</dbReference>
<reference evidence="4" key="2">
    <citation type="submission" date="2020-09" db="EMBL/GenBank/DDBJ databases">
        <authorList>
            <person name="Sun Q."/>
            <person name="Zhou Y."/>
        </authorList>
    </citation>
    <scope>NUCLEOTIDE SEQUENCE</scope>
    <source>
        <strain evidence="4">CGMCC 1.15290</strain>
    </source>
</reference>
<dbReference type="EMBL" id="BMIB01000002">
    <property type="protein sequence ID" value="GGH68680.1"/>
    <property type="molecule type" value="Genomic_DNA"/>
</dbReference>
<evidence type="ECO:0000313" key="5">
    <source>
        <dbReference type="Proteomes" id="UP000627292"/>
    </source>
</evidence>
<dbReference type="SUPFAM" id="SSF51735">
    <property type="entry name" value="NAD(P)-binding Rossmann-fold domains"/>
    <property type="match status" value="1"/>
</dbReference>
<proteinExistence type="inferred from homology"/>
<gene>
    <name evidence="4" type="ORF">GCM10011379_25260</name>
</gene>
<dbReference type="PANTHER" id="PTHR11092:SF0">
    <property type="entry name" value="EPIMERASE FAMILY PROTEIN SDR39U1"/>
    <property type="match status" value="1"/>
</dbReference>
<dbReference type="NCBIfam" id="TIGR01777">
    <property type="entry name" value="yfcH"/>
    <property type="match status" value="1"/>
</dbReference>
<evidence type="ECO:0000313" key="4">
    <source>
        <dbReference type="EMBL" id="GGH68680.1"/>
    </source>
</evidence>
<comment type="similarity">
    <text evidence="1">Belongs to the NAD(P)-dependent epimerase/dehydratase family. SDR39U1 subfamily.</text>
</comment>
<dbReference type="InterPro" id="IPR010099">
    <property type="entry name" value="SDR39U1"/>
</dbReference>
<keyword evidence="5" id="KW-1185">Reference proteome</keyword>
<dbReference type="Proteomes" id="UP000627292">
    <property type="component" value="Unassembled WGS sequence"/>
</dbReference>
<feature type="domain" description="NAD-dependent epimerase/dehydratase" evidence="2">
    <location>
        <begin position="6"/>
        <end position="220"/>
    </location>
</feature>
<dbReference type="RefSeq" id="WP_188952599.1">
    <property type="nucleotide sequence ID" value="NZ_BMIB01000002.1"/>
</dbReference>
<dbReference type="Pfam" id="PF01370">
    <property type="entry name" value="Epimerase"/>
    <property type="match status" value="1"/>
</dbReference>
<dbReference type="AlphaFoldDB" id="A0A917MW65"/>
<dbReference type="PANTHER" id="PTHR11092">
    <property type="entry name" value="SUGAR NUCLEOTIDE EPIMERASE RELATED"/>
    <property type="match status" value="1"/>
</dbReference>